<organism evidence="3 4">
    <name type="scientific">Cirrhinus mrigala</name>
    <name type="common">Mrigala</name>
    <dbReference type="NCBI Taxonomy" id="683832"/>
    <lineage>
        <taxon>Eukaryota</taxon>
        <taxon>Metazoa</taxon>
        <taxon>Chordata</taxon>
        <taxon>Craniata</taxon>
        <taxon>Vertebrata</taxon>
        <taxon>Euteleostomi</taxon>
        <taxon>Actinopterygii</taxon>
        <taxon>Neopterygii</taxon>
        <taxon>Teleostei</taxon>
        <taxon>Ostariophysi</taxon>
        <taxon>Cypriniformes</taxon>
        <taxon>Cyprinidae</taxon>
        <taxon>Labeoninae</taxon>
        <taxon>Labeonini</taxon>
        <taxon>Cirrhinus</taxon>
    </lineage>
</organism>
<feature type="non-terminal residue" evidence="3">
    <location>
        <position position="94"/>
    </location>
</feature>
<feature type="signal peptide" evidence="2">
    <location>
        <begin position="1"/>
        <end position="19"/>
    </location>
</feature>
<keyword evidence="4" id="KW-1185">Reference proteome</keyword>
<evidence type="ECO:0000256" key="2">
    <source>
        <dbReference type="SAM" id="SignalP"/>
    </source>
</evidence>
<accession>A0ABD0P2C5</accession>
<comment type="caution">
    <text evidence="3">The sequence shown here is derived from an EMBL/GenBank/DDBJ whole genome shotgun (WGS) entry which is preliminary data.</text>
</comment>
<evidence type="ECO:0000313" key="4">
    <source>
        <dbReference type="Proteomes" id="UP001529510"/>
    </source>
</evidence>
<feature type="non-terminal residue" evidence="3">
    <location>
        <position position="1"/>
    </location>
</feature>
<dbReference type="EMBL" id="JAMKFB020000018">
    <property type="protein sequence ID" value="KAL0168254.1"/>
    <property type="molecule type" value="Genomic_DNA"/>
</dbReference>
<gene>
    <name evidence="3" type="ORF">M9458_036476</name>
</gene>
<name>A0ABD0P2C5_CIRMR</name>
<reference evidence="3 4" key="1">
    <citation type="submission" date="2024-05" db="EMBL/GenBank/DDBJ databases">
        <title>Genome sequencing and assembly of Indian major carp, Cirrhinus mrigala (Hamilton, 1822).</title>
        <authorList>
            <person name="Mohindra V."/>
            <person name="Chowdhury L.M."/>
            <person name="Lal K."/>
            <person name="Jena J.K."/>
        </authorList>
    </citation>
    <scope>NUCLEOTIDE SEQUENCE [LARGE SCALE GENOMIC DNA]</scope>
    <source>
        <strain evidence="3">CM1030</strain>
        <tissue evidence="3">Blood</tissue>
    </source>
</reference>
<sequence>SFILFLPLLFTSFLTLILAFPPEDRDSRYSRSRSRSRRRSDSRSRQRSGRAGSRRRYDRTRDRNRERDRDRDRGRRYTGRRRTRQESLLKIFKP</sequence>
<dbReference type="Proteomes" id="UP001529510">
    <property type="component" value="Unassembled WGS sequence"/>
</dbReference>
<evidence type="ECO:0000313" key="3">
    <source>
        <dbReference type="EMBL" id="KAL0168254.1"/>
    </source>
</evidence>
<proteinExistence type="predicted"/>
<feature type="chain" id="PRO_5044879405" evidence="2">
    <location>
        <begin position="20"/>
        <end position="94"/>
    </location>
</feature>
<feature type="region of interest" description="Disordered" evidence="1">
    <location>
        <begin position="24"/>
        <end position="94"/>
    </location>
</feature>
<protein>
    <submittedName>
        <fullName evidence="3">Uncharacterized protein</fullName>
    </submittedName>
</protein>
<evidence type="ECO:0000256" key="1">
    <source>
        <dbReference type="SAM" id="MobiDB-lite"/>
    </source>
</evidence>
<feature type="compositionally biased region" description="Basic residues" evidence="1">
    <location>
        <begin position="45"/>
        <end position="58"/>
    </location>
</feature>
<feature type="compositionally biased region" description="Basic and acidic residues" evidence="1">
    <location>
        <begin position="59"/>
        <end position="75"/>
    </location>
</feature>
<dbReference type="AlphaFoldDB" id="A0ABD0P2C5"/>
<keyword evidence="2" id="KW-0732">Signal</keyword>